<dbReference type="InterPro" id="IPR000182">
    <property type="entry name" value="GNAT_dom"/>
</dbReference>
<feature type="domain" description="N-acetyltransferase" evidence="1">
    <location>
        <begin position="27"/>
        <end position="150"/>
    </location>
</feature>
<accession>K1YH27</accession>
<comment type="caution">
    <text evidence="2">The sequence shown here is derived from an EMBL/GenBank/DDBJ whole genome shotgun (WGS) entry which is preliminary data.</text>
</comment>
<evidence type="ECO:0000313" key="2">
    <source>
        <dbReference type="EMBL" id="EKD24624.1"/>
    </source>
</evidence>
<dbReference type="InterPro" id="IPR051531">
    <property type="entry name" value="N-acetyltransferase"/>
</dbReference>
<dbReference type="PANTHER" id="PTHR43792">
    <property type="entry name" value="GNAT FAMILY, PUTATIVE (AFU_ORTHOLOGUE AFUA_3G00765)-RELATED-RELATED"/>
    <property type="match status" value="1"/>
</dbReference>
<reference evidence="2" key="1">
    <citation type="journal article" date="2012" name="Science">
        <title>Fermentation, hydrogen, and sulfur metabolism in multiple uncultivated bacterial phyla.</title>
        <authorList>
            <person name="Wrighton K.C."/>
            <person name="Thomas B.C."/>
            <person name="Sharon I."/>
            <person name="Miller C.S."/>
            <person name="Castelle C.J."/>
            <person name="VerBerkmoes N.C."/>
            <person name="Wilkins M.J."/>
            <person name="Hettich R.L."/>
            <person name="Lipton M.S."/>
            <person name="Williams K.H."/>
            <person name="Long P.E."/>
            <person name="Banfield J.F."/>
        </authorList>
    </citation>
    <scope>NUCLEOTIDE SEQUENCE [LARGE SCALE GENOMIC DNA]</scope>
</reference>
<sequence>MQKNKEIQILPNTPRLERELLSMKYVEEIFKELTDEVTKYLRVSTPKKIEQEEQWIINSKEKYEKETDVNFIVTDGAGDFIWTCWFLDLKTPTPEIWLWLKESARGKWYGKEMIGGLIKRLETNKKFAYIIYHAHQDNIGSRKIAESFGWVLQLNTEGKENIFLQEKFDHSLKYPAVEYRIYKK</sequence>
<dbReference type="EMBL" id="AMFJ01036188">
    <property type="protein sequence ID" value="EKD24624.1"/>
    <property type="molecule type" value="Genomic_DNA"/>
</dbReference>
<dbReference type="InterPro" id="IPR016181">
    <property type="entry name" value="Acyl_CoA_acyltransferase"/>
</dbReference>
<dbReference type="AlphaFoldDB" id="K1YH27"/>
<evidence type="ECO:0000259" key="1">
    <source>
        <dbReference type="Pfam" id="PF13302"/>
    </source>
</evidence>
<gene>
    <name evidence="2" type="ORF">ACD_80C00181G0010</name>
</gene>
<dbReference type="SUPFAM" id="SSF55729">
    <property type="entry name" value="Acyl-CoA N-acyltransferases (Nat)"/>
    <property type="match status" value="1"/>
</dbReference>
<name>K1YH27_9BACT</name>
<dbReference type="Pfam" id="PF13302">
    <property type="entry name" value="Acetyltransf_3"/>
    <property type="match status" value="1"/>
</dbReference>
<organism evidence="2">
    <name type="scientific">uncultured bacterium</name>
    <name type="common">gcode 4</name>
    <dbReference type="NCBI Taxonomy" id="1234023"/>
    <lineage>
        <taxon>Bacteria</taxon>
        <taxon>environmental samples</taxon>
    </lineage>
</organism>
<dbReference type="Gene3D" id="3.40.630.30">
    <property type="match status" value="1"/>
</dbReference>
<proteinExistence type="predicted"/>
<protein>
    <recommendedName>
        <fullName evidence="1">N-acetyltransferase domain-containing protein</fullName>
    </recommendedName>
</protein>
<dbReference type="GO" id="GO:0016747">
    <property type="term" value="F:acyltransferase activity, transferring groups other than amino-acyl groups"/>
    <property type="evidence" value="ECO:0007669"/>
    <property type="project" value="InterPro"/>
</dbReference>